<name>A0A3S1ADE2_9CYAN</name>
<dbReference type="AlphaFoldDB" id="A0A3S1ADE2"/>
<dbReference type="InterPro" id="IPR050619">
    <property type="entry name" value="Flavodoxin"/>
</dbReference>
<dbReference type="InterPro" id="IPR029039">
    <property type="entry name" value="Flavoprotein-like_sf"/>
</dbReference>
<evidence type="ECO:0000256" key="2">
    <source>
        <dbReference type="ARBA" id="ARBA00003297"/>
    </source>
</evidence>
<dbReference type="PANTHER" id="PTHR42809:SF1">
    <property type="entry name" value="FLAVODOXIN 1"/>
    <property type="match status" value="1"/>
</dbReference>
<dbReference type="NCBIfam" id="TIGR01752">
    <property type="entry name" value="flav_long"/>
    <property type="match status" value="1"/>
</dbReference>
<dbReference type="EMBL" id="RSCL01000028">
    <property type="protein sequence ID" value="RUS98681.1"/>
    <property type="molecule type" value="Genomic_DNA"/>
</dbReference>
<evidence type="ECO:0000313" key="11">
    <source>
        <dbReference type="EMBL" id="RUS98681.1"/>
    </source>
</evidence>
<feature type="domain" description="Flavodoxin-like" evidence="10">
    <location>
        <begin position="5"/>
        <end position="195"/>
    </location>
</feature>
<keyword evidence="8 9" id="KW-0249">Electron transport</keyword>
<evidence type="ECO:0000256" key="3">
    <source>
        <dbReference type="ARBA" id="ARBA00005267"/>
    </source>
</evidence>
<dbReference type="OrthoDB" id="9790745at2"/>
<accession>A0A3S1ADE2</accession>
<comment type="function">
    <text evidence="2 9">Low-potential electron donor to a number of redox enzymes.</text>
</comment>
<proteinExistence type="inferred from homology"/>
<comment type="similarity">
    <text evidence="3 9">Belongs to the flavodoxin family.</text>
</comment>
<dbReference type="GO" id="GO:0009055">
    <property type="term" value="F:electron transfer activity"/>
    <property type="evidence" value="ECO:0007669"/>
    <property type="project" value="UniProtKB-UniRule"/>
</dbReference>
<dbReference type="Gene3D" id="3.40.50.360">
    <property type="match status" value="1"/>
</dbReference>
<dbReference type="InterPro" id="IPR001226">
    <property type="entry name" value="Flavodoxin_CS"/>
</dbReference>
<dbReference type="RefSeq" id="WP_127086118.1">
    <property type="nucleotide sequence ID" value="NZ_RSCL01000028.1"/>
</dbReference>
<sequence length="200" mass="22136">MSAKIGLFYGSTTGNTDAIAELIRNEFGKGLIDLHCMAEASEQDFADYDNLIIGSPTWGIGKLQHDWEIFFPRLDYVNFKGKKVAYFGLGDQVEYPRNFVDAMGILAAKITSLGGIRVGSWSTRGYKFEESKALINLQPVELSNGSITLVESQVIHVSNGVRASIQGNFVGLAIDEDNQPELSIERIKVWVAQIKERFGL</sequence>
<evidence type="ECO:0000259" key="10">
    <source>
        <dbReference type="PROSITE" id="PS50902"/>
    </source>
</evidence>
<dbReference type="SUPFAM" id="SSF52218">
    <property type="entry name" value="Flavoproteins"/>
    <property type="match status" value="1"/>
</dbReference>
<dbReference type="Proteomes" id="UP000271624">
    <property type="component" value="Unassembled WGS sequence"/>
</dbReference>
<evidence type="ECO:0000256" key="1">
    <source>
        <dbReference type="ARBA" id="ARBA00001917"/>
    </source>
</evidence>
<dbReference type="Pfam" id="PF00258">
    <property type="entry name" value="Flavodoxin_1"/>
    <property type="match status" value="1"/>
</dbReference>
<organism evidence="11 12">
    <name type="scientific">Dulcicalothrix desertica PCC 7102</name>
    <dbReference type="NCBI Taxonomy" id="232991"/>
    <lineage>
        <taxon>Bacteria</taxon>
        <taxon>Bacillati</taxon>
        <taxon>Cyanobacteriota</taxon>
        <taxon>Cyanophyceae</taxon>
        <taxon>Nostocales</taxon>
        <taxon>Calotrichaceae</taxon>
        <taxon>Dulcicalothrix</taxon>
    </lineage>
</organism>
<evidence type="ECO:0000256" key="4">
    <source>
        <dbReference type="ARBA" id="ARBA00017869"/>
    </source>
</evidence>
<comment type="cofactor">
    <cofactor evidence="1 9">
        <name>FMN</name>
        <dbReference type="ChEBI" id="CHEBI:58210"/>
    </cofactor>
</comment>
<evidence type="ECO:0000256" key="9">
    <source>
        <dbReference type="PIRNR" id="PIRNR038996"/>
    </source>
</evidence>
<dbReference type="PIRSF" id="PIRSF038996">
    <property type="entry name" value="FldA"/>
    <property type="match status" value="1"/>
</dbReference>
<dbReference type="GO" id="GO:0010181">
    <property type="term" value="F:FMN binding"/>
    <property type="evidence" value="ECO:0007669"/>
    <property type="project" value="UniProtKB-UniRule"/>
</dbReference>
<reference evidence="11" key="1">
    <citation type="submission" date="2018-12" db="EMBL/GenBank/DDBJ databases">
        <authorList>
            <person name="Will S."/>
            <person name="Neumann-Schaal M."/>
            <person name="Henke P."/>
        </authorList>
    </citation>
    <scope>NUCLEOTIDE SEQUENCE</scope>
    <source>
        <strain evidence="11">PCC 7102</strain>
    </source>
</reference>
<keyword evidence="6 9" id="KW-0285">Flavoprotein</keyword>
<dbReference type="PROSITE" id="PS50902">
    <property type="entry name" value="FLAVODOXIN_LIKE"/>
    <property type="match status" value="1"/>
</dbReference>
<evidence type="ECO:0000256" key="5">
    <source>
        <dbReference type="ARBA" id="ARBA00022448"/>
    </source>
</evidence>
<protein>
    <recommendedName>
        <fullName evidence="4 9">Flavodoxin</fullName>
    </recommendedName>
</protein>
<reference evidence="11" key="2">
    <citation type="journal article" date="2019" name="Genome Biol. Evol.">
        <title>Day and night: Metabolic profiles and evolutionary relationships of six axenic non-marine cyanobacteria.</title>
        <authorList>
            <person name="Will S.E."/>
            <person name="Henke P."/>
            <person name="Boedeker C."/>
            <person name="Huang S."/>
            <person name="Brinkmann H."/>
            <person name="Rohde M."/>
            <person name="Jarek M."/>
            <person name="Friedl T."/>
            <person name="Seufert S."/>
            <person name="Schumacher M."/>
            <person name="Overmann J."/>
            <person name="Neumann-Schaal M."/>
            <person name="Petersen J."/>
        </authorList>
    </citation>
    <scope>NUCLEOTIDE SEQUENCE [LARGE SCALE GENOMIC DNA]</scope>
    <source>
        <strain evidence="11">PCC 7102</strain>
    </source>
</reference>
<evidence type="ECO:0000256" key="7">
    <source>
        <dbReference type="ARBA" id="ARBA00022643"/>
    </source>
</evidence>
<evidence type="ECO:0000256" key="8">
    <source>
        <dbReference type="ARBA" id="ARBA00022982"/>
    </source>
</evidence>
<evidence type="ECO:0000313" key="12">
    <source>
        <dbReference type="Proteomes" id="UP000271624"/>
    </source>
</evidence>
<dbReference type="PANTHER" id="PTHR42809">
    <property type="entry name" value="FLAVODOXIN 2"/>
    <property type="match status" value="1"/>
</dbReference>
<evidence type="ECO:0000256" key="6">
    <source>
        <dbReference type="ARBA" id="ARBA00022630"/>
    </source>
</evidence>
<gene>
    <name evidence="11" type="primary">isiB</name>
    <name evidence="11" type="ORF">DSM106972_080670</name>
</gene>
<dbReference type="InterPro" id="IPR008254">
    <property type="entry name" value="Flavodoxin/NO_synth"/>
</dbReference>
<keyword evidence="7 9" id="KW-0288">FMN</keyword>
<dbReference type="InterPro" id="IPR010086">
    <property type="entry name" value="Flavodoxin_lc"/>
</dbReference>
<comment type="caution">
    <text evidence="11">The sequence shown here is derived from an EMBL/GenBank/DDBJ whole genome shotgun (WGS) entry which is preliminary data.</text>
</comment>
<keyword evidence="5 9" id="KW-0813">Transport</keyword>
<dbReference type="PROSITE" id="PS00201">
    <property type="entry name" value="FLAVODOXIN"/>
    <property type="match status" value="1"/>
</dbReference>
<keyword evidence="12" id="KW-1185">Reference proteome</keyword>